<dbReference type="AlphaFoldDB" id="C5BRL8"/>
<dbReference type="HOGENOM" id="CLU_1314868_0_0_6"/>
<keyword evidence="2" id="KW-1185">Reference proteome</keyword>
<organism evidence="1 2">
    <name type="scientific">Teredinibacter turnerae (strain ATCC 39867 / T7901)</name>
    <dbReference type="NCBI Taxonomy" id="377629"/>
    <lineage>
        <taxon>Bacteria</taxon>
        <taxon>Pseudomonadati</taxon>
        <taxon>Pseudomonadota</taxon>
        <taxon>Gammaproteobacteria</taxon>
        <taxon>Cellvibrionales</taxon>
        <taxon>Cellvibrionaceae</taxon>
        <taxon>Teredinibacter</taxon>
    </lineage>
</organism>
<dbReference type="Proteomes" id="UP000009080">
    <property type="component" value="Chromosome"/>
</dbReference>
<dbReference type="KEGG" id="ttu:TERTU_3602"/>
<gene>
    <name evidence="1" type="ordered locus">TERTU_3602</name>
</gene>
<proteinExistence type="predicted"/>
<dbReference type="eggNOG" id="ENOG50309GY">
    <property type="taxonomic scope" value="Bacteria"/>
</dbReference>
<dbReference type="STRING" id="377629.TERTU_3602"/>
<dbReference type="EMBL" id="CP001614">
    <property type="protein sequence ID" value="ACR12088.1"/>
    <property type="molecule type" value="Genomic_DNA"/>
</dbReference>
<protein>
    <submittedName>
        <fullName evidence="1">Uncharacterized protein</fullName>
    </submittedName>
</protein>
<accession>C5BRL8</accession>
<evidence type="ECO:0000313" key="1">
    <source>
        <dbReference type="EMBL" id="ACR12088.1"/>
    </source>
</evidence>
<evidence type="ECO:0000313" key="2">
    <source>
        <dbReference type="Proteomes" id="UP000009080"/>
    </source>
</evidence>
<dbReference type="OrthoDB" id="5564675at2"/>
<sequence>MREHIIERSGNPVFHGGSMYSDKIGFTQSLELYFRDQLQQHVTTITPRPQEDTLWYTGNLLARFGRSENLYSYSEGKMEIRPLALLYKDALESGDDRERCILLRQLGDVALFIGALFPEIYRQKGISQDYFIGMGCAAYGYLARHARGCRHIYSELSDLFSHLLKLIARACSKEDVANIETAILDCPNSLENTLVSVHQNKFGEVLKPH</sequence>
<reference evidence="1 2" key="1">
    <citation type="journal article" date="2009" name="PLoS ONE">
        <title>The complete genome of Teredinibacter turnerae T7901: an intracellular endosymbiont of marine wood-boring bivalves (shipworms).</title>
        <authorList>
            <person name="Yang J.C."/>
            <person name="Madupu R."/>
            <person name="Durkin A.S."/>
            <person name="Ekborg N.A."/>
            <person name="Pedamallu C.S."/>
            <person name="Hostetler J.B."/>
            <person name="Radune D."/>
            <person name="Toms B.S."/>
            <person name="Henrissat B."/>
            <person name="Coutinho P.M."/>
            <person name="Schwarz S."/>
            <person name="Field L."/>
            <person name="Trindade-Silva A.E."/>
            <person name="Soares C.A.G."/>
            <person name="Elshahawi S."/>
            <person name="Hanora A."/>
            <person name="Schmidt E.W."/>
            <person name="Haygood M.G."/>
            <person name="Posfai J."/>
            <person name="Benner J."/>
            <person name="Madinger C."/>
            <person name="Nove J."/>
            <person name="Anton B."/>
            <person name="Chaudhary K."/>
            <person name="Foster J."/>
            <person name="Holman A."/>
            <person name="Kumar S."/>
            <person name="Lessard P.A."/>
            <person name="Luyten Y.A."/>
            <person name="Slatko B."/>
            <person name="Wood N."/>
            <person name="Wu B."/>
            <person name="Teplitski M."/>
            <person name="Mougous J.D."/>
            <person name="Ward N."/>
            <person name="Eisen J.A."/>
            <person name="Badger J.H."/>
            <person name="Distel D.L."/>
        </authorList>
    </citation>
    <scope>NUCLEOTIDE SEQUENCE [LARGE SCALE GENOMIC DNA]</scope>
    <source>
        <strain evidence="2">ATCC 39867 / T7901</strain>
    </source>
</reference>
<name>C5BRL8_TERTT</name>